<feature type="domain" description="AMP-dependent synthetase/ligase" evidence="2">
    <location>
        <begin position="10"/>
        <end position="92"/>
    </location>
</feature>
<dbReference type="PROSITE" id="PS00455">
    <property type="entry name" value="AMP_BINDING"/>
    <property type="match status" value="1"/>
</dbReference>
<name>A0ABN6LS61_9ENTR</name>
<reference evidence="3 4" key="1">
    <citation type="submission" date="2021-12" db="EMBL/GenBank/DDBJ databases">
        <title>Complete genome sequence of Phytobacter diazotrophicus TA9734.</title>
        <authorList>
            <person name="Kubota H."/>
            <person name="Nakayama Y."/>
            <person name="Ariyoshi T."/>
        </authorList>
    </citation>
    <scope>NUCLEOTIDE SEQUENCE [LARGE SCALE GENOMIC DNA]</scope>
    <source>
        <strain evidence="3 4">TA9734</strain>
    </source>
</reference>
<evidence type="ECO:0000256" key="1">
    <source>
        <dbReference type="ARBA" id="ARBA00022598"/>
    </source>
</evidence>
<proteinExistence type="predicted"/>
<dbReference type="RefSeq" id="WP_125124307.1">
    <property type="nucleotide sequence ID" value="NZ_AP025334.1"/>
</dbReference>
<dbReference type="InterPro" id="IPR050237">
    <property type="entry name" value="ATP-dep_AMP-bd_enzyme"/>
</dbReference>
<dbReference type="SUPFAM" id="SSF56801">
    <property type="entry name" value="Acetyl-CoA synthetase-like"/>
    <property type="match status" value="1"/>
</dbReference>
<keyword evidence="4" id="KW-1185">Reference proteome</keyword>
<dbReference type="Pfam" id="PF00501">
    <property type="entry name" value="AMP-binding"/>
    <property type="match status" value="2"/>
</dbReference>
<dbReference type="Proteomes" id="UP001320460">
    <property type="component" value="Chromosome"/>
</dbReference>
<accession>A0ABN6LS61</accession>
<evidence type="ECO:0000259" key="2">
    <source>
        <dbReference type="Pfam" id="PF00501"/>
    </source>
</evidence>
<dbReference type="InterPro" id="IPR042099">
    <property type="entry name" value="ANL_N_sf"/>
</dbReference>
<protein>
    <recommendedName>
        <fullName evidence="2">AMP-dependent synthetase/ligase domain-containing protein</fullName>
    </recommendedName>
</protein>
<evidence type="ECO:0000313" key="3">
    <source>
        <dbReference type="EMBL" id="BDD50438.1"/>
    </source>
</evidence>
<dbReference type="InterPro" id="IPR020845">
    <property type="entry name" value="AMP-binding_CS"/>
</dbReference>
<dbReference type="Gene3D" id="3.40.50.12780">
    <property type="entry name" value="N-terminal domain of ligase-like"/>
    <property type="match status" value="1"/>
</dbReference>
<sequence>MSKFYDLSQPASRTALIDDRGMTLSYGELAQRVQSLAEMLPSRTLVFIFCRNQVETVVGYLACLQKDAVALLLDDNLDATLIEHLIQTYKPSWLWRPIDDCYQLLNTGLLRWPLHDSLALLMTTSGSTGSPKLVRLSKQNLESNAASIAQYLGLTAEERGLVSLPINYVYGLSIINSHLSVGATLLLTGKSVMQRELWNFVREERASSFAGVPYTYEILKKLRFMRMDLPDLRTLTQAGGKLSAALQQEFTEYAEQSGKQFIVMYGAAEATSRMAWLAPQDASTRYGSIGKPIPGGEFMLLDSDDKPITTPGVAGELVYRGANVALGYAEKGEDLTLGDQFAGTLHTGDIATCDADGFYSIIGRKKRFLKIFGNRVGMDEMESLLKNAFPGITCACDGRDDLLCIFLTDASLADTVKHYAANLSKLHASAFRIIVLDAIPVNAAGKTLYHRLKNYVPSV</sequence>
<dbReference type="PANTHER" id="PTHR43767:SF10">
    <property type="entry name" value="SURFACTIN SYNTHASE SUBUNIT 1"/>
    <property type="match status" value="1"/>
</dbReference>
<dbReference type="EMBL" id="AP025334">
    <property type="protein sequence ID" value="BDD50438.1"/>
    <property type="molecule type" value="Genomic_DNA"/>
</dbReference>
<evidence type="ECO:0000313" key="4">
    <source>
        <dbReference type="Proteomes" id="UP001320460"/>
    </source>
</evidence>
<organism evidence="3 4">
    <name type="scientific">Phytobacter diazotrophicus</name>
    <dbReference type="NCBI Taxonomy" id="395631"/>
    <lineage>
        <taxon>Bacteria</taxon>
        <taxon>Pseudomonadati</taxon>
        <taxon>Pseudomonadota</taxon>
        <taxon>Gammaproteobacteria</taxon>
        <taxon>Enterobacterales</taxon>
        <taxon>Enterobacteriaceae</taxon>
        <taxon>Phytobacter</taxon>
    </lineage>
</organism>
<dbReference type="PANTHER" id="PTHR43767">
    <property type="entry name" value="LONG-CHAIN-FATTY-ACID--COA LIGASE"/>
    <property type="match status" value="1"/>
</dbReference>
<feature type="domain" description="AMP-dependent synthetase/ligase" evidence="2">
    <location>
        <begin position="113"/>
        <end position="328"/>
    </location>
</feature>
<dbReference type="InterPro" id="IPR000873">
    <property type="entry name" value="AMP-dep_synth/lig_dom"/>
</dbReference>
<keyword evidence="1" id="KW-0436">Ligase</keyword>
<gene>
    <name evidence="3" type="ORF">PDTA9734_19250</name>
</gene>